<dbReference type="GO" id="GO:0003677">
    <property type="term" value="F:DNA binding"/>
    <property type="evidence" value="ECO:0007669"/>
    <property type="project" value="UniProtKB-KW"/>
</dbReference>
<comment type="caution">
    <text evidence="6">The sequence shown here is derived from an EMBL/GenBank/DDBJ whole genome shotgun (WGS) entry which is preliminary data.</text>
</comment>
<dbReference type="SMART" id="SM00346">
    <property type="entry name" value="HTH_ICLR"/>
    <property type="match status" value="1"/>
</dbReference>
<dbReference type="PANTHER" id="PTHR30136">
    <property type="entry name" value="HELIX-TURN-HELIX TRANSCRIPTIONAL REGULATOR, ICLR FAMILY"/>
    <property type="match status" value="1"/>
</dbReference>
<reference evidence="6" key="1">
    <citation type="submission" date="2023-01" db="EMBL/GenBank/DDBJ databases">
        <title>Xenophilus mangrovi sp. nov., isolated from soil of Mangrove nature reserve.</title>
        <authorList>
            <person name="Xu S."/>
            <person name="Liu Z."/>
            <person name="Xu Y."/>
        </authorList>
    </citation>
    <scope>NUCLEOTIDE SEQUENCE</scope>
    <source>
        <strain evidence="6">YW8</strain>
    </source>
</reference>
<feature type="domain" description="HTH iclR-type" evidence="4">
    <location>
        <begin position="12"/>
        <end position="75"/>
    </location>
</feature>
<keyword evidence="3" id="KW-0804">Transcription</keyword>
<dbReference type="InterPro" id="IPR014757">
    <property type="entry name" value="Tscrpt_reg_IclR_C"/>
</dbReference>
<dbReference type="Pfam" id="PF09339">
    <property type="entry name" value="HTH_IclR"/>
    <property type="match status" value="1"/>
</dbReference>
<evidence type="ECO:0000259" key="5">
    <source>
        <dbReference type="PROSITE" id="PS51078"/>
    </source>
</evidence>
<keyword evidence="2" id="KW-0238">DNA-binding</keyword>
<name>A0AAE3T1T1_9BURK</name>
<accession>A0AAE3T1T1</accession>
<dbReference type="AlphaFoldDB" id="A0AAE3T1T1"/>
<feature type="domain" description="IclR-ED" evidence="5">
    <location>
        <begin position="76"/>
        <end position="263"/>
    </location>
</feature>
<protein>
    <submittedName>
        <fullName evidence="6">Helix-turn-helix domain-containing protein</fullName>
    </submittedName>
</protein>
<proteinExistence type="predicted"/>
<dbReference type="InterPro" id="IPR036390">
    <property type="entry name" value="WH_DNA-bd_sf"/>
</dbReference>
<dbReference type="PROSITE" id="PS51077">
    <property type="entry name" value="HTH_ICLR"/>
    <property type="match status" value="1"/>
</dbReference>
<dbReference type="SUPFAM" id="SSF46785">
    <property type="entry name" value="Winged helix' DNA-binding domain"/>
    <property type="match status" value="1"/>
</dbReference>
<gene>
    <name evidence="6" type="ORF">PGB34_15220</name>
</gene>
<dbReference type="InterPro" id="IPR036388">
    <property type="entry name" value="WH-like_DNA-bd_sf"/>
</dbReference>
<dbReference type="Proteomes" id="UP001212602">
    <property type="component" value="Unassembled WGS sequence"/>
</dbReference>
<evidence type="ECO:0000313" key="6">
    <source>
        <dbReference type="EMBL" id="MDA7417712.1"/>
    </source>
</evidence>
<dbReference type="InterPro" id="IPR005471">
    <property type="entry name" value="Tscrpt_reg_IclR_N"/>
</dbReference>
<evidence type="ECO:0000259" key="4">
    <source>
        <dbReference type="PROSITE" id="PS51077"/>
    </source>
</evidence>
<dbReference type="RefSeq" id="WP_271428951.1">
    <property type="nucleotide sequence ID" value="NZ_JAQIPB010000007.1"/>
</dbReference>
<organism evidence="6 7">
    <name type="scientific">Xenophilus arseniciresistens</name>
    <dbReference type="NCBI Taxonomy" id="1283306"/>
    <lineage>
        <taxon>Bacteria</taxon>
        <taxon>Pseudomonadati</taxon>
        <taxon>Pseudomonadota</taxon>
        <taxon>Betaproteobacteria</taxon>
        <taxon>Burkholderiales</taxon>
        <taxon>Comamonadaceae</taxon>
        <taxon>Xenophilus</taxon>
    </lineage>
</organism>
<evidence type="ECO:0000313" key="7">
    <source>
        <dbReference type="Proteomes" id="UP001212602"/>
    </source>
</evidence>
<dbReference type="PANTHER" id="PTHR30136:SF23">
    <property type="entry name" value="DNA-BINDING TRANSCRIPTIONAL ACTIVATOR MHPR"/>
    <property type="match status" value="1"/>
</dbReference>
<keyword evidence="7" id="KW-1185">Reference proteome</keyword>
<dbReference type="GO" id="GO:0045892">
    <property type="term" value="P:negative regulation of DNA-templated transcription"/>
    <property type="evidence" value="ECO:0007669"/>
    <property type="project" value="TreeGrafter"/>
</dbReference>
<dbReference type="InterPro" id="IPR029016">
    <property type="entry name" value="GAF-like_dom_sf"/>
</dbReference>
<dbReference type="PROSITE" id="PS51078">
    <property type="entry name" value="ICLR_ED"/>
    <property type="match status" value="1"/>
</dbReference>
<dbReference type="Gene3D" id="1.10.10.10">
    <property type="entry name" value="Winged helix-like DNA-binding domain superfamily/Winged helix DNA-binding domain"/>
    <property type="match status" value="1"/>
</dbReference>
<dbReference type="InterPro" id="IPR050707">
    <property type="entry name" value="HTH_MetabolicPath_Reg"/>
</dbReference>
<keyword evidence="1" id="KW-0805">Transcription regulation</keyword>
<evidence type="ECO:0000256" key="2">
    <source>
        <dbReference type="ARBA" id="ARBA00023125"/>
    </source>
</evidence>
<evidence type="ECO:0000256" key="3">
    <source>
        <dbReference type="ARBA" id="ARBA00023163"/>
    </source>
</evidence>
<dbReference type="Pfam" id="PF01614">
    <property type="entry name" value="IclR_C"/>
    <property type="match status" value="1"/>
</dbReference>
<dbReference type="Gene3D" id="3.30.450.40">
    <property type="match status" value="1"/>
</dbReference>
<evidence type="ECO:0000256" key="1">
    <source>
        <dbReference type="ARBA" id="ARBA00023015"/>
    </source>
</evidence>
<dbReference type="SUPFAM" id="SSF55781">
    <property type="entry name" value="GAF domain-like"/>
    <property type="match status" value="1"/>
</dbReference>
<sequence length="265" mass="29096">MSSNSEGGYRHCQSLVKGLDLLSALNRLPSGSGSISELGRQTGIHRTTLKRLLETLREEGFLSHDAATNHYRLTFRVQQLSYGFRDTVSLVEAAWPDMREVSREVVWPCSLVVPEGEEMVVRASTRLYSRLSFHPGMPGRHMPMLSTAAGRAYFAHVCDDERSVLLDMLRSRDDEQAALARDSKQVLALVRQTRAQGYGVNIGEWGVEPKFGAVAVPLRAHTGVLGSMNLTFLLRAVKGQDALLKLVAPLKAAAARIEEALAAKG</sequence>
<dbReference type="EMBL" id="JAQIPB010000007">
    <property type="protein sequence ID" value="MDA7417712.1"/>
    <property type="molecule type" value="Genomic_DNA"/>
</dbReference>
<dbReference type="GO" id="GO:0003700">
    <property type="term" value="F:DNA-binding transcription factor activity"/>
    <property type="evidence" value="ECO:0007669"/>
    <property type="project" value="TreeGrafter"/>
</dbReference>